<evidence type="ECO:0000313" key="4">
    <source>
        <dbReference type="Proteomes" id="UP000520770"/>
    </source>
</evidence>
<dbReference type="EMBL" id="JACIGW010000003">
    <property type="protein sequence ID" value="MBB4349296.1"/>
    <property type="molecule type" value="Genomic_DNA"/>
</dbReference>
<name>A0A7W6S8S0_9HYPH</name>
<protein>
    <submittedName>
        <fullName evidence="1">Glutathione S-transferase</fullName>
    </submittedName>
</protein>
<evidence type="ECO:0000313" key="5">
    <source>
        <dbReference type="Proteomes" id="UP000524535"/>
    </source>
</evidence>
<sequence>MLFASDEISAAGIIMSLPLEATNVRGNLAEDRPAITEWLERIHARLAHLNALEEGGPYVFTE</sequence>
<comment type="caution">
    <text evidence="1">The sequence shown here is derived from an EMBL/GenBank/DDBJ whole genome shotgun (WGS) entry which is preliminary data.</text>
</comment>
<dbReference type="Proteomes" id="UP000524535">
    <property type="component" value="Unassembled WGS sequence"/>
</dbReference>
<evidence type="ECO:0000313" key="6">
    <source>
        <dbReference type="Proteomes" id="UP000576087"/>
    </source>
</evidence>
<dbReference type="EMBL" id="JACIHM010000003">
    <property type="protein sequence ID" value="MBB4447114.1"/>
    <property type="molecule type" value="Genomic_DNA"/>
</dbReference>
<keyword evidence="1" id="KW-0808">Transferase</keyword>
<dbReference type="InterPro" id="IPR036282">
    <property type="entry name" value="Glutathione-S-Trfase_C_sf"/>
</dbReference>
<dbReference type="GO" id="GO:0016740">
    <property type="term" value="F:transferase activity"/>
    <property type="evidence" value="ECO:0007669"/>
    <property type="project" value="UniProtKB-KW"/>
</dbReference>
<evidence type="ECO:0000313" key="2">
    <source>
        <dbReference type="EMBL" id="MBB4412482.1"/>
    </source>
</evidence>
<dbReference type="EMBL" id="JACIGY010000003">
    <property type="protein sequence ID" value="MBB4412482.1"/>
    <property type="molecule type" value="Genomic_DNA"/>
</dbReference>
<dbReference type="SUPFAM" id="SSF47616">
    <property type="entry name" value="GST C-terminal domain-like"/>
    <property type="match status" value="1"/>
</dbReference>
<keyword evidence="5" id="KW-1185">Reference proteome</keyword>
<gene>
    <name evidence="2" type="ORF">GGE31_002995</name>
    <name evidence="1" type="ORF">GGE33_003058</name>
    <name evidence="3" type="ORF">GGE35_002936</name>
</gene>
<dbReference type="Gene3D" id="1.20.1050.10">
    <property type="match status" value="1"/>
</dbReference>
<dbReference type="Proteomes" id="UP000576087">
    <property type="component" value="Unassembled WGS sequence"/>
</dbReference>
<evidence type="ECO:0000313" key="1">
    <source>
        <dbReference type="EMBL" id="MBB4349296.1"/>
    </source>
</evidence>
<organism evidence="1 4">
    <name type="scientific">Aliirhizobium cellulosilyticum</name>
    <dbReference type="NCBI Taxonomy" id="393664"/>
    <lineage>
        <taxon>Bacteria</taxon>
        <taxon>Pseudomonadati</taxon>
        <taxon>Pseudomonadota</taxon>
        <taxon>Alphaproteobacteria</taxon>
        <taxon>Hyphomicrobiales</taxon>
        <taxon>Rhizobiaceae</taxon>
        <taxon>Aliirhizobium</taxon>
    </lineage>
</organism>
<accession>A0A7W6S8S0</accession>
<evidence type="ECO:0000313" key="3">
    <source>
        <dbReference type="EMBL" id="MBB4447114.1"/>
    </source>
</evidence>
<proteinExistence type="predicted"/>
<dbReference type="Proteomes" id="UP000520770">
    <property type="component" value="Unassembled WGS sequence"/>
</dbReference>
<reference evidence="4 5" key="1">
    <citation type="submission" date="2020-08" db="EMBL/GenBank/DDBJ databases">
        <title>Genomic Encyclopedia of Type Strains, Phase IV (KMG-V): Genome sequencing to study the core and pangenomes of soil and plant-associated prokaryotes.</title>
        <authorList>
            <person name="Whitman W."/>
        </authorList>
    </citation>
    <scope>NUCLEOTIDE SEQUENCE [LARGE SCALE GENOMIC DNA]</scope>
    <source>
        <strain evidence="2 5">SEMIA 444</strain>
        <strain evidence="1 4">SEMIA 448</strain>
        <strain evidence="3 6">SEMIA 452</strain>
    </source>
</reference>
<dbReference type="AlphaFoldDB" id="A0A7W6S8S0"/>